<accession>A0A9P7Z5U3</accession>
<feature type="compositionally biased region" description="Polar residues" evidence="1">
    <location>
        <begin position="1"/>
        <end position="10"/>
    </location>
</feature>
<dbReference type="OrthoDB" id="5387214at2759"/>
<protein>
    <submittedName>
        <fullName evidence="3">Uncharacterized protein</fullName>
    </submittedName>
</protein>
<keyword evidence="4" id="KW-1185">Reference proteome</keyword>
<feature type="region of interest" description="Disordered" evidence="1">
    <location>
        <begin position="1"/>
        <end position="54"/>
    </location>
</feature>
<evidence type="ECO:0000313" key="3">
    <source>
        <dbReference type="EMBL" id="KAG9246154.1"/>
    </source>
</evidence>
<gene>
    <name evidence="3" type="ORF">BJ878DRAFT_307420</name>
</gene>
<keyword evidence="2" id="KW-0812">Transmembrane</keyword>
<feature type="compositionally biased region" description="Polar residues" evidence="1">
    <location>
        <begin position="26"/>
        <end position="54"/>
    </location>
</feature>
<reference evidence="3" key="1">
    <citation type="journal article" date="2021" name="IMA Fungus">
        <title>Genomic characterization of three marine fungi, including Emericellopsis atlantica sp. nov. with signatures of a generalist lifestyle and marine biomass degradation.</title>
        <authorList>
            <person name="Hagestad O.C."/>
            <person name="Hou L."/>
            <person name="Andersen J.H."/>
            <person name="Hansen E.H."/>
            <person name="Altermark B."/>
            <person name="Li C."/>
            <person name="Kuhnert E."/>
            <person name="Cox R.J."/>
            <person name="Crous P.W."/>
            <person name="Spatafora J.W."/>
            <person name="Lail K."/>
            <person name="Amirebrahimi M."/>
            <person name="Lipzen A."/>
            <person name="Pangilinan J."/>
            <person name="Andreopoulos W."/>
            <person name="Hayes R.D."/>
            <person name="Ng V."/>
            <person name="Grigoriev I.V."/>
            <person name="Jackson S.A."/>
            <person name="Sutton T.D.S."/>
            <person name="Dobson A.D.W."/>
            <person name="Rama T."/>
        </authorList>
    </citation>
    <scope>NUCLEOTIDE SEQUENCE</scope>
    <source>
        <strain evidence="3">TRa3180A</strain>
    </source>
</reference>
<comment type="caution">
    <text evidence="3">The sequence shown here is derived from an EMBL/GenBank/DDBJ whole genome shotgun (WGS) entry which is preliminary data.</text>
</comment>
<keyword evidence="2" id="KW-0472">Membrane</keyword>
<evidence type="ECO:0000256" key="1">
    <source>
        <dbReference type="SAM" id="MobiDB-lite"/>
    </source>
</evidence>
<dbReference type="Proteomes" id="UP000887226">
    <property type="component" value="Unassembled WGS sequence"/>
</dbReference>
<dbReference type="AlphaFoldDB" id="A0A9P7Z5U3"/>
<organism evidence="3 4">
    <name type="scientific">Calycina marina</name>
    <dbReference type="NCBI Taxonomy" id="1763456"/>
    <lineage>
        <taxon>Eukaryota</taxon>
        <taxon>Fungi</taxon>
        <taxon>Dikarya</taxon>
        <taxon>Ascomycota</taxon>
        <taxon>Pezizomycotina</taxon>
        <taxon>Leotiomycetes</taxon>
        <taxon>Helotiales</taxon>
        <taxon>Pezizellaceae</taxon>
        <taxon>Calycina</taxon>
    </lineage>
</organism>
<keyword evidence="2" id="KW-1133">Transmembrane helix</keyword>
<evidence type="ECO:0000256" key="2">
    <source>
        <dbReference type="SAM" id="Phobius"/>
    </source>
</evidence>
<sequence length="186" mass="19950">MSTSPTTNGLTIDHPSTPPHALNPSKVPTVNDQESTHTLTPPNSISHTNNNEKASTPFYAVPATQSESKQEINIYEHDVEAGNLSLANTKTKNTIRDIRSHNDNAVWPGQIALKRKKKLMRKERGKQALCGWMAGMPKKTQVWIKILIAAVVIGAAIGIGIGVSKAVGGGVWKNKNSSNAPINVGS</sequence>
<evidence type="ECO:0000313" key="4">
    <source>
        <dbReference type="Proteomes" id="UP000887226"/>
    </source>
</evidence>
<proteinExistence type="predicted"/>
<dbReference type="EMBL" id="MU253815">
    <property type="protein sequence ID" value="KAG9246154.1"/>
    <property type="molecule type" value="Genomic_DNA"/>
</dbReference>
<feature type="transmembrane region" description="Helical" evidence="2">
    <location>
        <begin position="142"/>
        <end position="163"/>
    </location>
</feature>
<name>A0A9P7Z5U3_9HELO</name>